<dbReference type="InterPro" id="IPR009057">
    <property type="entry name" value="Homeodomain-like_sf"/>
</dbReference>
<organism evidence="6 7">
    <name type="scientific">Paenibacillus contaminans</name>
    <dbReference type="NCBI Taxonomy" id="450362"/>
    <lineage>
        <taxon>Bacteria</taxon>
        <taxon>Bacillati</taxon>
        <taxon>Bacillota</taxon>
        <taxon>Bacilli</taxon>
        <taxon>Bacillales</taxon>
        <taxon>Paenibacillaceae</taxon>
        <taxon>Paenibacillus</taxon>
    </lineage>
</organism>
<gene>
    <name evidence="6" type="ORF">DQG23_35655</name>
</gene>
<evidence type="ECO:0000256" key="4">
    <source>
        <dbReference type="SAM" id="Phobius"/>
    </source>
</evidence>
<dbReference type="GO" id="GO:0003700">
    <property type="term" value="F:DNA-binding transcription factor activity"/>
    <property type="evidence" value="ECO:0007669"/>
    <property type="project" value="InterPro"/>
</dbReference>
<dbReference type="Pfam" id="PF17853">
    <property type="entry name" value="GGDEF_2"/>
    <property type="match status" value="1"/>
</dbReference>
<comment type="caution">
    <text evidence="6">The sequence shown here is derived from an EMBL/GenBank/DDBJ whole genome shotgun (WGS) entry which is preliminary data.</text>
</comment>
<keyword evidence="4" id="KW-1133">Transmembrane helix</keyword>
<evidence type="ECO:0000313" key="7">
    <source>
        <dbReference type="Proteomes" id="UP000250369"/>
    </source>
</evidence>
<feature type="domain" description="HTH araC/xylS-type" evidence="5">
    <location>
        <begin position="691"/>
        <end position="790"/>
    </location>
</feature>
<dbReference type="PROSITE" id="PS01124">
    <property type="entry name" value="HTH_ARAC_FAMILY_2"/>
    <property type="match status" value="1"/>
</dbReference>
<keyword evidence="4" id="KW-0472">Membrane</keyword>
<dbReference type="Proteomes" id="UP000250369">
    <property type="component" value="Unassembled WGS sequence"/>
</dbReference>
<keyword evidence="4" id="KW-0812">Transmembrane</keyword>
<evidence type="ECO:0000256" key="1">
    <source>
        <dbReference type="ARBA" id="ARBA00023015"/>
    </source>
</evidence>
<proteinExistence type="predicted"/>
<evidence type="ECO:0000256" key="2">
    <source>
        <dbReference type="ARBA" id="ARBA00023125"/>
    </source>
</evidence>
<feature type="transmembrane region" description="Helical" evidence="4">
    <location>
        <begin position="31"/>
        <end position="54"/>
    </location>
</feature>
<dbReference type="GO" id="GO:0043565">
    <property type="term" value="F:sequence-specific DNA binding"/>
    <property type="evidence" value="ECO:0007669"/>
    <property type="project" value="InterPro"/>
</dbReference>
<keyword evidence="7" id="KW-1185">Reference proteome</keyword>
<dbReference type="SUPFAM" id="SSF46689">
    <property type="entry name" value="Homeodomain-like"/>
    <property type="match status" value="1"/>
</dbReference>
<dbReference type="Gene3D" id="1.10.10.60">
    <property type="entry name" value="Homeodomain-like"/>
    <property type="match status" value="2"/>
</dbReference>
<evidence type="ECO:0000256" key="3">
    <source>
        <dbReference type="ARBA" id="ARBA00023163"/>
    </source>
</evidence>
<keyword evidence="2" id="KW-0238">DNA-binding</keyword>
<dbReference type="InterPro" id="IPR041522">
    <property type="entry name" value="CdaR_GGDEF"/>
</dbReference>
<keyword evidence="1" id="KW-0805">Transcription regulation</keyword>
<reference evidence="6 7" key="1">
    <citation type="journal article" date="2009" name="Int. J. Syst. Evol. Microbiol.">
        <title>Paenibacillus contaminans sp. nov., isolated from a contaminated laboratory plate.</title>
        <authorList>
            <person name="Chou J.H."/>
            <person name="Lee J.H."/>
            <person name="Lin M.C."/>
            <person name="Chang P.S."/>
            <person name="Arun A.B."/>
            <person name="Young C.C."/>
            <person name="Chen W.M."/>
        </authorList>
    </citation>
    <scope>NUCLEOTIDE SEQUENCE [LARGE SCALE GENOMIC DNA]</scope>
    <source>
        <strain evidence="6 7">CKOBP-6</strain>
    </source>
</reference>
<evidence type="ECO:0000259" key="5">
    <source>
        <dbReference type="PROSITE" id="PS01124"/>
    </source>
</evidence>
<dbReference type="AlphaFoldDB" id="A0A329LXQ9"/>
<dbReference type="EMBL" id="QMFB01000035">
    <property type="protein sequence ID" value="RAV11916.1"/>
    <property type="molecule type" value="Genomic_DNA"/>
</dbReference>
<dbReference type="PANTHER" id="PTHR43280:SF29">
    <property type="entry name" value="ARAC-FAMILY TRANSCRIPTIONAL REGULATOR"/>
    <property type="match status" value="1"/>
</dbReference>
<keyword evidence="3" id="KW-0804">Transcription</keyword>
<dbReference type="Gene3D" id="3.30.450.20">
    <property type="entry name" value="PAS domain"/>
    <property type="match status" value="1"/>
</dbReference>
<dbReference type="SMART" id="SM00342">
    <property type="entry name" value="HTH_ARAC"/>
    <property type="match status" value="1"/>
</dbReference>
<protein>
    <recommendedName>
        <fullName evidence="5">HTH araC/xylS-type domain-containing protein</fullName>
    </recommendedName>
</protein>
<dbReference type="InterPro" id="IPR018060">
    <property type="entry name" value="HTH_AraC"/>
</dbReference>
<sequence length="799" mass="89612">MNSSMSITGRETVLLKWLSNTEKELISRRSLFVKLLFSYLTILLIPVVVGSLLYQRVENKMIGNAARSNFALLDQIRLVVDNRMQEVERLTLQIAMNSRLQVLLSSDSEESTESRAAFYDFIRDLDRSRMSSSFIDDFYVYLNNSQTIISPIRKAKASLFFEHVQNSPDPGYPALMKQTLSEYHRHLYLHSIPLGSGTTQKKVLTYVQSLPLGQKTSFKGSLVIQIDEQQVKDLARQINWASEGHLYVLNPQGELIMTTSDSTGDLERLIGKLNDQTGYHSEMADGEMTMLSYTTSESNGLRYVSAVPRSVVMAGVDEIKTWAVMLLAVCLIAGTIACYSMAYRNYSPIRDMVEAIRKGRRSTGLRVSNEIDFIKSTLLDSMQEENDLRDTLSRQEPAIRANFLSRLFRGQVDPSAVTGESIDFMGVRFLAEAFGVILIDIENGSRFAKEGSEPEWILVQFVVSNICKELMPGDGYTVELDLQRLAVLMSVSKPDPADPGGLSENGRLRSFAERLKATLDHYQIQTTMAFGGVHCGMEQTGRAYAEALAALDYRITMGQGTIIGYEEIGGMEQRIYHYPLETETQMINMAKSGDFPGIDKLLDQIYAINFVNSRITPEVGKCLFFDMTGTLLKLQNVFSGSGKKLTGGDPVKSVLGCTTAEEMFQKTREWYESFCSAVNEERPDHGEKLFQRIKDYVDANCTDSNFGLASMAEELGLTQQYLSVFFKKYGDQNLKDYIMAVRLRAAKRMLASSEFTITQVAKAIGYANDIGFIRVFKKNEGITPGRYREIVAENGGKQG</sequence>
<dbReference type="Pfam" id="PF12833">
    <property type="entry name" value="HTH_18"/>
    <property type="match status" value="1"/>
</dbReference>
<name>A0A329LXQ9_9BACL</name>
<evidence type="ECO:0000313" key="6">
    <source>
        <dbReference type="EMBL" id="RAV11916.1"/>
    </source>
</evidence>
<accession>A0A329LXQ9</accession>
<feature type="transmembrane region" description="Helical" evidence="4">
    <location>
        <begin position="322"/>
        <end position="342"/>
    </location>
</feature>
<dbReference type="PANTHER" id="PTHR43280">
    <property type="entry name" value="ARAC-FAMILY TRANSCRIPTIONAL REGULATOR"/>
    <property type="match status" value="1"/>
</dbReference>